<reference evidence="1 2" key="1">
    <citation type="submission" date="2016-08" db="EMBL/GenBank/DDBJ databases">
        <authorList>
            <person name="Seilhamer J.J."/>
        </authorList>
    </citation>
    <scope>NUCLEOTIDE SEQUENCE [LARGE SCALE GENOMIC DNA]</scope>
    <source>
        <strain evidence="1 2">KCTC 42603</strain>
    </source>
</reference>
<dbReference type="RefSeq" id="WP_070123189.1">
    <property type="nucleotide sequence ID" value="NZ_MDHN01000002.1"/>
</dbReference>
<evidence type="ECO:0008006" key="3">
    <source>
        <dbReference type="Google" id="ProtNLM"/>
    </source>
</evidence>
<sequence length="69" mass="7813">MNATHEQEYLCPHCGHINALQLDTLREMYQEKYTQCAKCDSRLEVVPADGIGEKINLIVSLASSEIAYR</sequence>
<dbReference type="EMBL" id="MDHN01000002">
    <property type="protein sequence ID" value="OFC72719.1"/>
    <property type="molecule type" value="Genomic_DNA"/>
</dbReference>
<comment type="caution">
    <text evidence="1">The sequence shown here is derived from an EMBL/GenBank/DDBJ whole genome shotgun (WGS) entry which is preliminary data.</text>
</comment>
<gene>
    <name evidence="1" type="ORF">BFC18_01555</name>
</gene>
<dbReference type="OrthoDB" id="6334115at2"/>
<dbReference type="Proteomes" id="UP000175691">
    <property type="component" value="Unassembled WGS sequence"/>
</dbReference>
<protein>
    <recommendedName>
        <fullName evidence="3">CPXCG motif-containing cysteine-rich protein</fullName>
    </recommendedName>
</protein>
<dbReference type="AlphaFoldDB" id="A0A1E7ZGT2"/>
<accession>A0A1E7ZGT2</accession>
<proteinExistence type="predicted"/>
<evidence type="ECO:0000313" key="1">
    <source>
        <dbReference type="EMBL" id="OFC72719.1"/>
    </source>
</evidence>
<keyword evidence="2" id="KW-1185">Reference proteome</keyword>
<name>A0A1E7ZGT2_9ALTE</name>
<evidence type="ECO:0000313" key="2">
    <source>
        <dbReference type="Proteomes" id="UP000175691"/>
    </source>
</evidence>
<organism evidence="1 2">
    <name type="scientific">Alteromonas confluentis</name>
    <dbReference type="NCBI Taxonomy" id="1656094"/>
    <lineage>
        <taxon>Bacteria</taxon>
        <taxon>Pseudomonadati</taxon>
        <taxon>Pseudomonadota</taxon>
        <taxon>Gammaproteobacteria</taxon>
        <taxon>Alteromonadales</taxon>
        <taxon>Alteromonadaceae</taxon>
        <taxon>Alteromonas/Salinimonas group</taxon>
        <taxon>Alteromonas</taxon>
    </lineage>
</organism>